<sequence length="1550" mass="167154">MAEQRQTWRVEAIEVLGSQRAVTRMIGQSLSAARRRRRAAVTPDWVTNQAHNAIAVVSESRATWQRHHVLAEAQRIVRATGHASSVDLAEKITAAALDEPISLPLARINDGDRDEPAALRRRDGTSIYTRDGAKLYTSAAVVAAERRILHTATLTDGRIVTDQDVEFALADSAARGKKLNPGQVTLVTEMATSGRRLALALAPAGAGKTTAMAALSQAWRSSGGRVIGLAPTAAAAIELGNDLGASTDTLDKYINLIDNPSNSIVPQWFDQVDESTLLIIDEAGKAGTLQLDTVIAHAIAKGASVRLVGDDGQIASISAGGVLRDIAAETDALTLSQLVRFVAPEEGAASLALRTGDPAGIGFYIDHQRVHVGADETAAEMAFTAWLTDTRAGRDSLLLAPTNPIVDDLNARARTARLSAAFADNPRYRIGRETILSDQLAASAGDIIRTRENARWLRLSTTDYVRNGYRYEIVEVHPDGSLDVRHLGTDRTLTLPANYVTEHVTLGYATTIDSAQGLTAGYSCHVVGAEHITRQLLYVALTRGREQNHVYLSTAEHDPHRVLSPKATHPDTAVDVLTKILARDGAQISATTAERVAADPFARLAAAAEMYQDAVGTAAEIYAGPQVMAVIDEQAETVHAGLTEQAAWPTLRKHLAIIAASGGDPIQQLTAAASKRELGSAFDVAAVLDWRLDETGRHSAGTGPLAWLSAVPNSLRRLPEWGEYLSARATLATELADQIRTTARAWTPATAPQWARPLIDADPVLVAEIAVFRAAFRVAPEDSRLLGADQYAVRARKVQRDLQQAATHVIGARVPATHQFAELIDSIDPRLRADSYWPQLANHLAEAAPSRPDLATLVRQTAADRPLPDELPAAALWWRLSGKLSHTATLETPDAHLRPAWISHLRSVFGSAVSETISTDPAWPALVAAVEAADPGTWTPRDLLELAAEHLADAHDHDQTIAPYQYARLITHTVDMVTSGDPTQHTHLDAPLPEHAPLSPEEEEELLAADPYHHSYEVDANPVPVELNDAYHDVAAFDVEHLDAAPPASDPEPAGDAEELGSLRFEDLSPRRIPPPPLPAALLDIAQLRSQLQQELTNYESLARQSAVLDGPHLQAAMPRIVEMRAAADADLPYFHAVQEVIDQWADADAAYDAARAQVQWAQEQLDILRTQHDADPLDIASAQADLELRRMTLPSVSPAERFYPALTAANETRATAAGGADKIVTHADADKVIAAATEADRNDQLALRRRCLDLRRDLDRAELDALAAAAAYAAADHRPAEHVLAQQSELDIELRLLMAAGHRSGQPSLRLAEPTPDTPEYAAIANLARMPFTISVVSAAPSDELTAAIDAMHTAAKTAGRRLHRCAPGETPDDRTTLRHGSDSLGHLHEGLTTGKWRAEAGDILIVDNTAAADPAKLADIAEHAIEQQARLILLDTTAPTWPPQPGAAILQLLRTDLPWAITAGQGPATSDKLSPATSNAPDLQPVLTQAERLHPTMLTGELSAALTKRDETRRDHRRAFDAFQASSWMRARAQSQERTREHGHDIDP</sequence>
<name>A0A0U1D1N8_9MYCO</name>
<dbReference type="CDD" id="cd18809">
    <property type="entry name" value="SF1_C_RecD"/>
    <property type="match status" value="1"/>
</dbReference>
<keyword evidence="2" id="KW-0540">Nuclease</keyword>
<dbReference type="Proteomes" id="UP000182227">
    <property type="component" value="Unassembled WGS sequence"/>
</dbReference>
<proteinExistence type="predicted"/>
<evidence type="ECO:0000313" key="2">
    <source>
        <dbReference type="EMBL" id="CQD04519.1"/>
    </source>
</evidence>
<accession>A0A0U1D1N8</accession>
<dbReference type="EMBL" id="CTEF01000001">
    <property type="protein sequence ID" value="CQD04519.1"/>
    <property type="molecule type" value="Genomic_DNA"/>
</dbReference>
<dbReference type="GO" id="GO:0004527">
    <property type="term" value="F:exonuclease activity"/>
    <property type="evidence" value="ECO:0007669"/>
    <property type="project" value="UniProtKB-KW"/>
</dbReference>
<gene>
    <name evidence="2" type="ORF">BN970_00752</name>
</gene>
<dbReference type="Gene3D" id="3.40.50.300">
    <property type="entry name" value="P-loop containing nucleotide triphosphate hydrolases"/>
    <property type="match status" value="2"/>
</dbReference>
<dbReference type="InterPro" id="IPR027417">
    <property type="entry name" value="P-loop_NTPase"/>
</dbReference>
<organism evidence="2 3">
    <name type="scientific">Mycolicibacterium conceptionense</name>
    <dbReference type="NCBI Taxonomy" id="451644"/>
    <lineage>
        <taxon>Bacteria</taxon>
        <taxon>Bacillati</taxon>
        <taxon>Actinomycetota</taxon>
        <taxon>Actinomycetes</taxon>
        <taxon>Mycobacteriales</taxon>
        <taxon>Mycobacteriaceae</taxon>
        <taxon>Mycolicibacterium</taxon>
    </lineage>
</organism>
<keyword evidence="2" id="KW-0269">Exonuclease</keyword>
<keyword evidence="2" id="KW-0378">Hydrolase</keyword>
<reference evidence="2 3" key="1">
    <citation type="submission" date="2015-03" db="EMBL/GenBank/DDBJ databases">
        <authorList>
            <person name="Murphy D."/>
        </authorList>
    </citation>
    <scope>NUCLEOTIDE SEQUENCE [LARGE SCALE GENOMIC DNA]</scope>
    <source>
        <strain evidence="2 3">D16</strain>
    </source>
</reference>
<feature type="compositionally biased region" description="Basic and acidic residues" evidence="1">
    <location>
        <begin position="1537"/>
        <end position="1550"/>
    </location>
</feature>
<dbReference type="Pfam" id="PF13604">
    <property type="entry name" value="AAA_30"/>
    <property type="match status" value="1"/>
</dbReference>
<protein>
    <submittedName>
        <fullName evidence="2">Exonuclease V subunit alpha</fullName>
    </submittedName>
</protein>
<dbReference type="SUPFAM" id="SSF52540">
    <property type="entry name" value="P-loop containing nucleoside triphosphate hydrolases"/>
    <property type="match status" value="2"/>
</dbReference>
<feature type="region of interest" description="Disordered" evidence="1">
    <location>
        <begin position="1530"/>
        <end position="1550"/>
    </location>
</feature>
<evidence type="ECO:0000313" key="3">
    <source>
        <dbReference type="Proteomes" id="UP000182227"/>
    </source>
</evidence>
<evidence type="ECO:0000256" key="1">
    <source>
        <dbReference type="SAM" id="MobiDB-lite"/>
    </source>
</evidence>